<feature type="non-terminal residue" evidence="1">
    <location>
        <position position="1"/>
    </location>
</feature>
<dbReference type="EMBL" id="KN838609">
    <property type="protein sequence ID" value="KIK01308.1"/>
    <property type="molecule type" value="Genomic_DNA"/>
</dbReference>
<proteinExistence type="predicted"/>
<accession>A0A0C9XZT7</accession>
<name>A0A0C9XZT7_9AGAR</name>
<reference evidence="2" key="2">
    <citation type="submission" date="2015-01" db="EMBL/GenBank/DDBJ databases">
        <title>Evolutionary Origins and Diversification of the Mycorrhizal Mutualists.</title>
        <authorList>
            <consortium name="DOE Joint Genome Institute"/>
            <consortium name="Mycorrhizal Genomics Consortium"/>
            <person name="Kohler A."/>
            <person name="Kuo A."/>
            <person name="Nagy L.G."/>
            <person name="Floudas D."/>
            <person name="Copeland A."/>
            <person name="Barry K.W."/>
            <person name="Cichocki N."/>
            <person name="Veneault-Fourrey C."/>
            <person name="LaButti K."/>
            <person name="Lindquist E.A."/>
            <person name="Lipzen A."/>
            <person name="Lundell T."/>
            <person name="Morin E."/>
            <person name="Murat C."/>
            <person name="Riley R."/>
            <person name="Ohm R."/>
            <person name="Sun H."/>
            <person name="Tunlid A."/>
            <person name="Henrissat B."/>
            <person name="Grigoriev I.V."/>
            <person name="Hibbett D.S."/>
            <person name="Martin F."/>
        </authorList>
    </citation>
    <scope>NUCLEOTIDE SEQUENCE [LARGE SCALE GENOMIC DNA]</scope>
    <source>
        <strain evidence="2">LaAM-08-1</strain>
    </source>
</reference>
<dbReference type="Proteomes" id="UP000054477">
    <property type="component" value="Unassembled WGS sequence"/>
</dbReference>
<reference evidence="1 2" key="1">
    <citation type="submission" date="2014-04" db="EMBL/GenBank/DDBJ databases">
        <authorList>
            <consortium name="DOE Joint Genome Institute"/>
            <person name="Kuo A."/>
            <person name="Kohler A."/>
            <person name="Nagy L.G."/>
            <person name="Floudas D."/>
            <person name="Copeland A."/>
            <person name="Barry K.W."/>
            <person name="Cichocki N."/>
            <person name="Veneault-Fourrey C."/>
            <person name="LaButti K."/>
            <person name="Lindquist E.A."/>
            <person name="Lipzen A."/>
            <person name="Lundell T."/>
            <person name="Morin E."/>
            <person name="Murat C."/>
            <person name="Sun H."/>
            <person name="Tunlid A."/>
            <person name="Henrissat B."/>
            <person name="Grigoriev I.V."/>
            <person name="Hibbett D.S."/>
            <person name="Martin F."/>
            <person name="Nordberg H.P."/>
            <person name="Cantor M.N."/>
            <person name="Hua S.X."/>
        </authorList>
    </citation>
    <scope>NUCLEOTIDE SEQUENCE [LARGE SCALE GENOMIC DNA]</scope>
    <source>
        <strain evidence="1 2">LaAM-08-1</strain>
    </source>
</reference>
<organism evidence="1 2">
    <name type="scientific">Laccaria amethystina LaAM-08-1</name>
    <dbReference type="NCBI Taxonomy" id="1095629"/>
    <lineage>
        <taxon>Eukaryota</taxon>
        <taxon>Fungi</taxon>
        <taxon>Dikarya</taxon>
        <taxon>Basidiomycota</taxon>
        <taxon>Agaricomycotina</taxon>
        <taxon>Agaricomycetes</taxon>
        <taxon>Agaricomycetidae</taxon>
        <taxon>Agaricales</taxon>
        <taxon>Agaricineae</taxon>
        <taxon>Hydnangiaceae</taxon>
        <taxon>Laccaria</taxon>
    </lineage>
</organism>
<dbReference type="OrthoDB" id="2668963at2759"/>
<protein>
    <submittedName>
        <fullName evidence="1">Uncharacterized protein</fullName>
    </submittedName>
</protein>
<evidence type="ECO:0000313" key="2">
    <source>
        <dbReference type="Proteomes" id="UP000054477"/>
    </source>
</evidence>
<keyword evidence="2" id="KW-1185">Reference proteome</keyword>
<evidence type="ECO:0000313" key="1">
    <source>
        <dbReference type="EMBL" id="KIK01308.1"/>
    </source>
</evidence>
<dbReference type="AlphaFoldDB" id="A0A0C9XZT7"/>
<gene>
    <name evidence="1" type="ORF">K443DRAFT_72541</name>
</gene>
<dbReference type="HOGENOM" id="CLU_2711606_0_0_1"/>
<sequence length="73" mass="8454">GLCTICRQFEEMYYDKTGERINLCHMMLKCLAEGGMTQEEANQDCSWLNETEAKILIDFINKMAGHGFPYCHK</sequence>
<feature type="non-terminal residue" evidence="1">
    <location>
        <position position="73"/>
    </location>
</feature>